<dbReference type="NCBIfam" id="TIGR00305">
    <property type="entry name" value="putative toxin-antitoxin system toxin component, PIN family"/>
    <property type="match status" value="1"/>
</dbReference>
<name>A0A497E509_UNCAE</name>
<dbReference type="PANTHER" id="PTHR34610">
    <property type="entry name" value="SSL7007 PROTEIN"/>
    <property type="match status" value="1"/>
</dbReference>
<proteinExistence type="predicted"/>
<evidence type="ECO:0000313" key="3">
    <source>
        <dbReference type="Proteomes" id="UP000279422"/>
    </source>
</evidence>
<comment type="caution">
    <text evidence="2">The sequence shown here is derived from an EMBL/GenBank/DDBJ whole genome shotgun (WGS) entry which is preliminary data.</text>
</comment>
<evidence type="ECO:0000313" key="2">
    <source>
        <dbReference type="EMBL" id="RLE07846.1"/>
    </source>
</evidence>
<protein>
    <submittedName>
        <fullName evidence="2">Putative toxin-antitoxin system toxin component, PIN family</fullName>
    </submittedName>
</protein>
<dbReference type="Proteomes" id="UP000279422">
    <property type="component" value="Unassembled WGS sequence"/>
</dbReference>
<organism evidence="2 3">
    <name type="scientific">Aerophobetes bacterium</name>
    <dbReference type="NCBI Taxonomy" id="2030807"/>
    <lineage>
        <taxon>Bacteria</taxon>
        <taxon>Candidatus Aerophobota</taxon>
    </lineage>
</organism>
<dbReference type="InterPro" id="IPR002850">
    <property type="entry name" value="PIN_toxin-like"/>
</dbReference>
<gene>
    <name evidence="2" type="ORF">DRJ00_07350</name>
</gene>
<sequence length="155" mass="17808">MSTESEKLKVVIDTNVFISGLNFAGTPSEILELFINDEIEAYISPFILREIERILREKFDWEEGQIETALKRIKEKAIQVQPKIKIFVIKQKEADNRILECAVEGKVGYIVSGDKRHLLPLKEYKGIKIVSPAQFLRIISQEASSESFLKDINRL</sequence>
<dbReference type="SUPFAM" id="SSF88723">
    <property type="entry name" value="PIN domain-like"/>
    <property type="match status" value="1"/>
</dbReference>
<dbReference type="Pfam" id="PF13470">
    <property type="entry name" value="PIN_3"/>
    <property type="match status" value="1"/>
</dbReference>
<dbReference type="InterPro" id="IPR029060">
    <property type="entry name" value="PIN-like_dom_sf"/>
</dbReference>
<dbReference type="CDD" id="cd09854">
    <property type="entry name" value="PIN_VapC-like"/>
    <property type="match status" value="1"/>
</dbReference>
<dbReference type="SMART" id="SM00670">
    <property type="entry name" value="PINc"/>
    <property type="match status" value="1"/>
</dbReference>
<dbReference type="Gene3D" id="3.40.50.1010">
    <property type="entry name" value="5'-nuclease"/>
    <property type="match status" value="1"/>
</dbReference>
<evidence type="ECO:0000259" key="1">
    <source>
        <dbReference type="SMART" id="SM00670"/>
    </source>
</evidence>
<reference evidence="2 3" key="1">
    <citation type="submission" date="2018-06" db="EMBL/GenBank/DDBJ databases">
        <title>Extensive metabolic versatility and redundancy in microbially diverse, dynamic hydrothermal sediments.</title>
        <authorList>
            <person name="Dombrowski N."/>
            <person name="Teske A."/>
            <person name="Baker B.J."/>
        </authorList>
    </citation>
    <scope>NUCLEOTIDE SEQUENCE [LARGE SCALE GENOMIC DNA]</scope>
    <source>
        <strain evidence="2">B47_G16</strain>
    </source>
</reference>
<accession>A0A497E509</accession>
<dbReference type="EMBL" id="QMPZ01000135">
    <property type="protein sequence ID" value="RLE07846.1"/>
    <property type="molecule type" value="Genomic_DNA"/>
</dbReference>
<dbReference type="AlphaFoldDB" id="A0A497E509"/>
<dbReference type="PANTHER" id="PTHR34610:SF3">
    <property type="entry name" value="SSL7007 PROTEIN"/>
    <property type="match status" value="1"/>
</dbReference>
<dbReference type="InterPro" id="IPR002716">
    <property type="entry name" value="PIN_dom"/>
</dbReference>
<feature type="domain" description="PIN" evidence="1">
    <location>
        <begin position="8"/>
        <end position="119"/>
    </location>
</feature>